<evidence type="ECO:0000256" key="9">
    <source>
        <dbReference type="SAM" id="MobiDB-lite"/>
    </source>
</evidence>
<evidence type="ECO:0000256" key="1">
    <source>
        <dbReference type="ARBA" id="ARBA00004123"/>
    </source>
</evidence>
<dbReference type="STRING" id="56857.A0A200QSY6"/>
<dbReference type="GO" id="GO:0003677">
    <property type="term" value="F:DNA binding"/>
    <property type="evidence" value="ECO:0007669"/>
    <property type="project" value="UniProtKB-KW"/>
</dbReference>
<dbReference type="InterPro" id="IPR029063">
    <property type="entry name" value="SAM-dependent_MTases_sf"/>
</dbReference>
<comment type="subcellular location">
    <subcellularLocation>
        <location evidence="1">Nucleus</location>
    </subcellularLocation>
</comment>
<keyword evidence="7" id="KW-0238">DNA-binding</keyword>
<evidence type="ECO:0000259" key="10">
    <source>
        <dbReference type="PROSITE" id="PS51680"/>
    </source>
</evidence>
<dbReference type="GO" id="GO:0005634">
    <property type="term" value="C:nucleus"/>
    <property type="evidence" value="ECO:0007669"/>
    <property type="project" value="UniProtKB-SubCell"/>
</dbReference>
<dbReference type="InParanoid" id="A0A200QSY6"/>
<evidence type="ECO:0000256" key="6">
    <source>
        <dbReference type="ARBA" id="ARBA00022737"/>
    </source>
</evidence>
<gene>
    <name evidence="11" type="ORF">BVC80_379g91</name>
</gene>
<dbReference type="FunCoup" id="A0A200QSY6">
    <property type="interactions" value="2292"/>
</dbReference>
<accession>A0A200QSY6</accession>
<dbReference type="PANTHER" id="PTHR23068:SF11">
    <property type="entry name" value="INACTIVE DNA (CYTOSINE-5)-METHYLTRANSFERASE DRM3-RELATED"/>
    <property type="match status" value="1"/>
</dbReference>
<keyword evidence="12" id="KW-1185">Reference proteome</keyword>
<keyword evidence="8" id="KW-0539">Nucleus</keyword>
<dbReference type="GO" id="GO:0032259">
    <property type="term" value="P:methylation"/>
    <property type="evidence" value="ECO:0007669"/>
    <property type="project" value="UniProtKB-KW"/>
</dbReference>
<protein>
    <recommendedName>
        <fullName evidence="2">DNA (cytosine-5-)-methyltransferase</fullName>
        <ecNumber evidence="2">2.1.1.37</ecNumber>
    </recommendedName>
</protein>
<dbReference type="Pfam" id="PF00145">
    <property type="entry name" value="DNA_methylase"/>
    <property type="match status" value="1"/>
</dbReference>
<dbReference type="AlphaFoldDB" id="A0A200QSY6"/>
<feature type="region of interest" description="Disordered" evidence="9">
    <location>
        <begin position="1"/>
        <end position="24"/>
    </location>
</feature>
<feature type="compositionally biased region" description="Acidic residues" evidence="9">
    <location>
        <begin position="9"/>
        <end position="19"/>
    </location>
</feature>
<comment type="caution">
    <text evidence="11">The sequence shown here is derived from an EMBL/GenBank/DDBJ whole genome shotgun (WGS) entry which is preliminary data.</text>
</comment>
<dbReference type="InterPro" id="IPR050390">
    <property type="entry name" value="C5-Methyltransferase"/>
</dbReference>
<keyword evidence="5" id="KW-0949">S-adenosyl-L-methionine</keyword>
<sequence>MTAKMIDLSDSESSSDEEDKMGVKPVKSEFAVKSEFEECPASSSQKPLKPYFVGMGFSPALVDRVLEENGGDNVELLLESLFAYSAIQKSSPESSGSSDGIFSPCTDGSNSGEFSIDGAEMEELDVKCEVNEDKRASLLTMNFSVKEVDFAIDRLGEDAPVNELVDFIVAAQIAENSRKNEDATTESLFETMDRTLRLLEMGFTEDEVSSAIEKYGGSISVQELADSIFAKRIADTCFVKEEVDSTFNSMHYSHSGNGWTSLESLTNECEESTFNSMHCSHSGNGWTSVESLTKERAKRRSYETVMAETEASSSNPTPHDEDMDYKEFIKGKKPKREYEDYSIEFNEPKSTSYSAPFPHRELNQSAEESLEDFKIPQQLNPGPSRRILGTVAKPPYFFYGNVLDVSYDTWGKVSQFLYAIAPEFVNTQFFSALSRKEGYIHNLPTENRSHILPKPSMTLEGSLPHTKPWWPSWDTRKQLSCICSETKGITQHCERLGKILTNSRGIPSKEQQTDILHHCKTLNLVWVGKYKLSAIEPEQLERILGYPLDHTEILRYDPTERLRSLKYCFQTDTLGYHLSVLKRIYPNGLTMLSIYSGIGGAEVALHRLGLRLKCVVSVEGSETNRKILKRWWCNTGQTGKLVQIEDINRMTSNKIAGLIKEFGGFDFVICQNPCTCISGNSNFSAGLDINMFYEFVRVLQRVRGPVSS</sequence>
<dbReference type="InterPro" id="IPR030380">
    <property type="entry name" value="SAM_MeTfrase_DRM"/>
</dbReference>
<feature type="domain" description="SAM-dependent MTase DRM-type" evidence="10">
    <location>
        <begin position="383"/>
        <end position="708"/>
    </location>
</feature>
<dbReference type="PANTHER" id="PTHR23068">
    <property type="entry name" value="DNA CYTOSINE-5- -METHYLTRANSFERASE 3-RELATED"/>
    <property type="match status" value="1"/>
</dbReference>
<evidence type="ECO:0000256" key="5">
    <source>
        <dbReference type="ARBA" id="ARBA00022691"/>
    </source>
</evidence>
<dbReference type="OMA" id="HQCKLAN"/>
<dbReference type="Gene3D" id="3.40.50.150">
    <property type="entry name" value="Vaccinia Virus protein VP39"/>
    <property type="match status" value="1"/>
</dbReference>
<evidence type="ECO:0000256" key="7">
    <source>
        <dbReference type="ARBA" id="ARBA00023125"/>
    </source>
</evidence>
<keyword evidence="3" id="KW-0489">Methyltransferase</keyword>
<dbReference type="EMBL" id="MVGT01001110">
    <property type="protein sequence ID" value="OVA13559.1"/>
    <property type="molecule type" value="Genomic_DNA"/>
</dbReference>
<evidence type="ECO:0000313" key="11">
    <source>
        <dbReference type="EMBL" id="OVA13559.1"/>
    </source>
</evidence>
<keyword evidence="4" id="KW-0808">Transferase</keyword>
<evidence type="ECO:0000313" key="12">
    <source>
        <dbReference type="Proteomes" id="UP000195402"/>
    </source>
</evidence>
<dbReference type="OrthoDB" id="641149at2759"/>
<dbReference type="EC" id="2.1.1.37" evidence="2"/>
<evidence type="ECO:0000256" key="4">
    <source>
        <dbReference type="ARBA" id="ARBA00022679"/>
    </source>
</evidence>
<evidence type="ECO:0000256" key="8">
    <source>
        <dbReference type="ARBA" id="ARBA00023242"/>
    </source>
</evidence>
<name>A0A200QSY6_MACCD</name>
<reference evidence="11 12" key="1">
    <citation type="journal article" date="2017" name="Mol. Plant">
        <title>The Genome of Medicinal Plant Macleaya cordata Provides New Insights into Benzylisoquinoline Alkaloids Metabolism.</title>
        <authorList>
            <person name="Liu X."/>
            <person name="Liu Y."/>
            <person name="Huang P."/>
            <person name="Ma Y."/>
            <person name="Qing Z."/>
            <person name="Tang Q."/>
            <person name="Cao H."/>
            <person name="Cheng P."/>
            <person name="Zheng Y."/>
            <person name="Yuan Z."/>
            <person name="Zhou Y."/>
            <person name="Liu J."/>
            <person name="Tang Z."/>
            <person name="Zhuo Y."/>
            <person name="Zhang Y."/>
            <person name="Yu L."/>
            <person name="Huang J."/>
            <person name="Yang P."/>
            <person name="Peng Q."/>
            <person name="Zhang J."/>
            <person name="Jiang W."/>
            <person name="Zhang Z."/>
            <person name="Lin K."/>
            <person name="Ro D.K."/>
            <person name="Chen X."/>
            <person name="Xiong X."/>
            <person name="Shang Y."/>
            <person name="Huang S."/>
            <person name="Zeng J."/>
        </authorList>
    </citation>
    <scope>NUCLEOTIDE SEQUENCE [LARGE SCALE GENOMIC DNA]</scope>
    <source>
        <strain evidence="12">cv. BLH2017</strain>
        <tissue evidence="11">Root</tissue>
    </source>
</reference>
<proteinExistence type="predicted"/>
<evidence type="ECO:0000256" key="2">
    <source>
        <dbReference type="ARBA" id="ARBA00011975"/>
    </source>
</evidence>
<dbReference type="GO" id="GO:0003886">
    <property type="term" value="F:DNA (cytosine-5-)-methyltransferase activity"/>
    <property type="evidence" value="ECO:0007669"/>
    <property type="project" value="UniProtKB-EC"/>
</dbReference>
<keyword evidence="6" id="KW-0677">Repeat</keyword>
<evidence type="ECO:0000256" key="3">
    <source>
        <dbReference type="ARBA" id="ARBA00022603"/>
    </source>
</evidence>
<dbReference type="InterPro" id="IPR001525">
    <property type="entry name" value="C5_MeTfrase"/>
</dbReference>
<dbReference type="PROSITE" id="PS51680">
    <property type="entry name" value="SAM_MT_DRM"/>
    <property type="match status" value="1"/>
</dbReference>
<dbReference type="Proteomes" id="UP000195402">
    <property type="component" value="Unassembled WGS sequence"/>
</dbReference>
<organism evidence="11 12">
    <name type="scientific">Macleaya cordata</name>
    <name type="common">Five-seeded plume-poppy</name>
    <name type="synonym">Bocconia cordata</name>
    <dbReference type="NCBI Taxonomy" id="56857"/>
    <lineage>
        <taxon>Eukaryota</taxon>
        <taxon>Viridiplantae</taxon>
        <taxon>Streptophyta</taxon>
        <taxon>Embryophyta</taxon>
        <taxon>Tracheophyta</taxon>
        <taxon>Spermatophyta</taxon>
        <taxon>Magnoliopsida</taxon>
        <taxon>Ranunculales</taxon>
        <taxon>Papaveraceae</taxon>
        <taxon>Papaveroideae</taxon>
        <taxon>Macleaya</taxon>
    </lineage>
</organism>
<dbReference type="SUPFAM" id="SSF53335">
    <property type="entry name" value="S-adenosyl-L-methionine-dependent methyltransferases"/>
    <property type="match status" value="2"/>
</dbReference>